<reference evidence="2 3" key="1">
    <citation type="journal article" date="2019" name="Nat. Ecol. Evol.">
        <title>Megaphylogeny resolves global patterns of mushroom evolution.</title>
        <authorList>
            <person name="Varga T."/>
            <person name="Krizsan K."/>
            <person name="Foldi C."/>
            <person name="Dima B."/>
            <person name="Sanchez-Garcia M."/>
            <person name="Sanchez-Ramirez S."/>
            <person name="Szollosi G.J."/>
            <person name="Szarkandi J.G."/>
            <person name="Papp V."/>
            <person name="Albert L."/>
            <person name="Andreopoulos W."/>
            <person name="Angelini C."/>
            <person name="Antonin V."/>
            <person name="Barry K.W."/>
            <person name="Bougher N.L."/>
            <person name="Buchanan P."/>
            <person name="Buyck B."/>
            <person name="Bense V."/>
            <person name="Catcheside P."/>
            <person name="Chovatia M."/>
            <person name="Cooper J."/>
            <person name="Damon W."/>
            <person name="Desjardin D."/>
            <person name="Finy P."/>
            <person name="Geml J."/>
            <person name="Haridas S."/>
            <person name="Hughes K."/>
            <person name="Justo A."/>
            <person name="Karasinski D."/>
            <person name="Kautmanova I."/>
            <person name="Kiss B."/>
            <person name="Kocsube S."/>
            <person name="Kotiranta H."/>
            <person name="LaButti K.M."/>
            <person name="Lechner B.E."/>
            <person name="Liimatainen K."/>
            <person name="Lipzen A."/>
            <person name="Lukacs Z."/>
            <person name="Mihaltcheva S."/>
            <person name="Morgado L.N."/>
            <person name="Niskanen T."/>
            <person name="Noordeloos M.E."/>
            <person name="Ohm R.A."/>
            <person name="Ortiz-Santana B."/>
            <person name="Ovrebo C."/>
            <person name="Racz N."/>
            <person name="Riley R."/>
            <person name="Savchenko A."/>
            <person name="Shiryaev A."/>
            <person name="Soop K."/>
            <person name="Spirin V."/>
            <person name="Szebenyi C."/>
            <person name="Tomsovsky M."/>
            <person name="Tulloss R.E."/>
            <person name="Uehling J."/>
            <person name="Grigoriev I.V."/>
            <person name="Vagvolgyi C."/>
            <person name="Papp T."/>
            <person name="Martin F.M."/>
            <person name="Miettinen O."/>
            <person name="Hibbett D.S."/>
            <person name="Nagy L.G."/>
        </authorList>
    </citation>
    <scope>NUCLEOTIDE SEQUENCE [LARGE SCALE GENOMIC DNA]</scope>
    <source>
        <strain evidence="2 3">FP101781</strain>
    </source>
</reference>
<gene>
    <name evidence="2" type="ORF">FA13DRAFT_815837</name>
</gene>
<dbReference type="EMBL" id="QPFP01000034">
    <property type="protein sequence ID" value="TEB28208.1"/>
    <property type="molecule type" value="Genomic_DNA"/>
</dbReference>
<dbReference type="OrthoDB" id="3222453at2759"/>
<evidence type="ECO:0000313" key="3">
    <source>
        <dbReference type="Proteomes" id="UP000298030"/>
    </source>
</evidence>
<dbReference type="Proteomes" id="UP000298030">
    <property type="component" value="Unassembled WGS sequence"/>
</dbReference>
<organism evidence="2 3">
    <name type="scientific">Coprinellus micaceus</name>
    <name type="common">Glistening ink-cap mushroom</name>
    <name type="synonym">Coprinus micaceus</name>
    <dbReference type="NCBI Taxonomy" id="71717"/>
    <lineage>
        <taxon>Eukaryota</taxon>
        <taxon>Fungi</taxon>
        <taxon>Dikarya</taxon>
        <taxon>Basidiomycota</taxon>
        <taxon>Agaricomycotina</taxon>
        <taxon>Agaricomycetes</taxon>
        <taxon>Agaricomycetidae</taxon>
        <taxon>Agaricales</taxon>
        <taxon>Agaricineae</taxon>
        <taxon>Psathyrellaceae</taxon>
        <taxon>Coprinellus</taxon>
    </lineage>
</organism>
<feature type="compositionally biased region" description="Polar residues" evidence="1">
    <location>
        <begin position="422"/>
        <end position="438"/>
    </location>
</feature>
<protein>
    <submittedName>
        <fullName evidence="2">Uncharacterized protein</fullName>
    </submittedName>
</protein>
<keyword evidence="3" id="KW-1185">Reference proteome</keyword>
<sequence>MDASVTHEGCTLGTTPGDGAPSVISIMPNSSSQRSKSLDIRVAGRDMHATSSNLNFTLKIDVGYPESPRPKEPQRKQDEMKRWGSMLVSIILGILRTSFPSVFLSSSEEHRPSSVPGSPAQAHTPSDLAQDGVETDLAHRPQDVPDVLPTKLAYHEVYVHTLLGEKLGLPCWEPRPLGLGNQVRGTVPGDVGTYTTEGGFHRLFNLWEDQATLCSLSDTCRTSVGCQGVSTKYHTTPDWMKGGDAIACGASTETPLKRLSERPRVDVLYEFVCDSSSGAVLATPTSADKDEAEDIIEMERYIRTHAEAIYRHANAIRLIGEASSLYVVTDCIKSDTWAMAAYKGEMNPNRNILELVSVSQSSDGGSDCMPEYKWTKRGSAHARWGSSAGGEGVKNQTLFLRGLKLAFSAKFRSRVHRIKAGNDNSNSSEPIDGGSNTLRDPPDSPDAGFQSQAEGGRSGGEVSDQQPLSIDSSQSLSMAPLSIAPETSNAGDHNLDLAPFPNDSTLPYHPSDVINACVLEQTGFDVAICHDSAWELLSEVSSVSSTTDATDTMPQLLRHLALAHTLLNNAIQAIGGPHATWNLAEELETGYDQINRHNVAYSRWKVIVQTGAQQRILSNEAHLDREVGRRVACISALYELDRQHPEMKIIGRGL</sequence>
<feature type="region of interest" description="Disordered" evidence="1">
    <location>
        <begin position="1"/>
        <end position="36"/>
    </location>
</feature>
<dbReference type="AlphaFoldDB" id="A0A4Y7T2M9"/>
<proteinExistence type="predicted"/>
<name>A0A4Y7T2M9_COPMI</name>
<evidence type="ECO:0000313" key="2">
    <source>
        <dbReference type="EMBL" id="TEB28208.1"/>
    </source>
</evidence>
<comment type="caution">
    <text evidence="2">The sequence shown here is derived from an EMBL/GenBank/DDBJ whole genome shotgun (WGS) entry which is preliminary data.</text>
</comment>
<feature type="region of interest" description="Disordered" evidence="1">
    <location>
        <begin position="107"/>
        <end position="129"/>
    </location>
</feature>
<evidence type="ECO:0000256" key="1">
    <source>
        <dbReference type="SAM" id="MobiDB-lite"/>
    </source>
</evidence>
<feature type="region of interest" description="Disordered" evidence="1">
    <location>
        <begin position="418"/>
        <end position="468"/>
    </location>
</feature>
<accession>A0A4Y7T2M9</accession>